<dbReference type="InterPro" id="IPR013784">
    <property type="entry name" value="Carb-bd-like_fold"/>
</dbReference>
<reference evidence="13" key="1">
    <citation type="journal article" date="2014" name="Int. J. Syst. Evol. Microbiol.">
        <title>Complete genome sequence of Corynebacterium casei LMG S-19264T (=DSM 44701T), isolated from a smear-ripened cheese.</title>
        <authorList>
            <consortium name="US DOE Joint Genome Institute (JGI-PGF)"/>
            <person name="Walter F."/>
            <person name="Albersmeier A."/>
            <person name="Kalinowski J."/>
            <person name="Ruckert C."/>
        </authorList>
    </citation>
    <scope>NUCLEOTIDE SEQUENCE</scope>
    <source>
        <strain evidence="13">CGMCC 1.7086</strain>
    </source>
</reference>
<dbReference type="RefSeq" id="WP_188699255.1">
    <property type="nucleotide sequence ID" value="NZ_BMLS01000010.1"/>
</dbReference>
<accession>A0A917Z4Y9</accession>
<dbReference type="Pfam" id="PF07715">
    <property type="entry name" value="Plug"/>
    <property type="match status" value="1"/>
</dbReference>
<feature type="chain" id="PRO_5037433734" evidence="10">
    <location>
        <begin position="24"/>
        <end position="902"/>
    </location>
</feature>
<keyword evidence="6 8" id="KW-0472">Membrane</keyword>
<gene>
    <name evidence="13" type="ORF">GCM10010982_39900</name>
</gene>
<name>A0A917Z4Y9_9ALTE</name>
<dbReference type="PROSITE" id="PS52016">
    <property type="entry name" value="TONB_DEPENDENT_REC_3"/>
    <property type="match status" value="1"/>
</dbReference>
<dbReference type="PANTHER" id="PTHR40980">
    <property type="entry name" value="PLUG DOMAIN-CONTAINING PROTEIN"/>
    <property type="match status" value="1"/>
</dbReference>
<evidence type="ECO:0000256" key="4">
    <source>
        <dbReference type="ARBA" id="ARBA00022692"/>
    </source>
</evidence>
<feature type="domain" description="TonB-dependent receptor-like beta-barrel" evidence="11">
    <location>
        <begin position="447"/>
        <end position="869"/>
    </location>
</feature>
<sequence length="902" mass="101220">MKIYKSKVALACMAAMISAQAIAEDGNLLGRLGDANNKAWFEGASIRIKELNISTVTKGDGSFRFNALPPGDYTLEIRYLGAPKSEHKVRILDGETLQQRFSLGLNEPKLDELIVYGQRAGQANALNMQRSADNLKSIVSSDAIGQFPDQNAAEALQRLPGLSIERDQGEGRFVGIRGIDPNLNNVTINGMNIPSPEAGVRSVALDVIPSELIEGLEVTKSVTSDMDADAIGGSVEVKSLSAFDRAGRSASLTVQASRNELRSETSPKVSGSYTEVMDFAGLQDSLGVAVALSWFDRDFGSDNIESNGDDEIEQRFYQINRKRIGGALNLDFRPDFDNQYYLRSLYSRFSDDEYRQANAFTFDGDDSEVERSSKDRYEKQEILSFTAGGEHQLQQWHLSYQLGYAESSEDEPEALYYKFKGEGFAINSDFQGQIPAIEQDNAAKSLANYEVDEISFEDNFSEDNELSFKLDISHDFELAGHSAQLKFGGKYRSREKQTNANIFIYDGDFDELDAGQFAASTPDWGLGDFGEGLNRQALRHYFSANRSNLELAALDSELESKGASYQSDEDILAAYLMGKIDLDNLRLVAGLRYEQTDFATHGQRVELIEDEQSGEENVVNSPWQGERNYHHLLPSLNMRYEFSDQLIGRFAYTQTIARPKFEDSAAFQIIESKTEENDEGGFDTEREAEVGNPELKPFESTNLDLSLEYYPGDIGVLSAGYFYKDIDNFVILADVSHLEAWQGYEEVTQPINGESAKVQGVELSWVKSFDNGLLIAANATLTDSEAITLLDGERFETSLPNQSDKVGNLTFGYENEQWSLRLTLSHKSENLEEIDGDMLRMEDAHQQLDFSGKYYFSPQMHLYFNAINLNDEPYYHYFDRRSVNAQYEEYGRTFELGFNWTL</sequence>
<comment type="caution">
    <text evidence="13">The sequence shown here is derived from an EMBL/GenBank/DDBJ whole genome shotgun (WGS) entry which is preliminary data.</text>
</comment>
<comment type="subcellular location">
    <subcellularLocation>
        <location evidence="1 8">Cell outer membrane</location>
        <topology evidence="1 8">Multi-pass membrane protein</topology>
    </subcellularLocation>
</comment>
<evidence type="ECO:0000256" key="10">
    <source>
        <dbReference type="SAM" id="SignalP"/>
    </source>
</evidence>
<evidence type="ECO:0000313" key="13">
    <source>
        <dbReference type="EMBL" id="GGO75228.1"/>
    </source>
</evidence>
<dbReference type="Gene3D" id="2.60.40.1120">
    <property type="entry name" value="Carboxypeptidase-like, regulatory domain"/>
    <property type="match status" value="1"/>
</dbReference>
<dbReference type="Pfam" id="PF13715">
    <property type="entry name" value="CarbopepD_reg_2"/>
    <property type="match status" value="1"/>
</dbReference>
<protein>
    <submittedName>
        <fullName evidence="13">TonB-dependent receptor</fullName>
    </submittedName>
</protein>
<dbReference type="PANTHER" id="PTHR40980:SF4">
    <property type="entry name" value="TONB-DEPENDENT RECEPTOR-LIKE BETA-BARREL DOMAIN-CONTAINING PROTEIN"/>
    <property type="match status" value="1"/>
</dbReference>
<evidence type="ECO:0000256" key="7">
    <source>
        <dbReference type="ARBA" id="ARBA00023237"/>
    </source>
</evidence>
<dbReference type="Gene3D" id="2.40.170.20">
    <property type="entry name" value="TonB-dependent receptor, beta-barrel domain"/>
    <property type="match status" value="1"/>
</dbReference>
<feature type="signal peptide" evidence="10">
    <location>
        <begin position="1"/>
        <end position="23"/>
    </location>
</feature>
<keyword evidence="4 8" id="KW-0812">Transmembrane</keyword>
<dbReference type="InterPro" id="IPR037066">
    <property type="entry name" value="Plug_dom_sf"/>
</dbReference>
<evidence type="ECO:0000256" key="8">
    <source>
        <dbReference type="PROSITE-ProRule" id="PRU01360"/>
    </source>
</evidence>
<dbReference type="InterPro" id="IPR010104">
    <property type="entry name" value="TonB_rcpt_bac"/>
</dbReference>
<proteinExistence type="inferred from homology"/>
<dbReference type="Pfam" id="PF00593">
    <property type="entry name" value="TonB_dep_Rec_b-barrel"/>
    <property type="match status" value="1"/>
</dbReference>
<keyword evidence="10" id="KW-0732">Signal</keyword>
<dbReference type="Proteomes" id="UP000606935">
    <property type="component" value="Unassembled WGS sequence"/>
</dbReference>
<dbReference type="AlphaFoldDB" id="A0A917Z4Y9"/>
<reference evidence="13" key="2">
    <citation type="submission" date="2020-09" db="EMBL/GenBank/DDBJ databases">
        <authorList>
            <person name="Sun Q."/>
            <person name="Zhou Y."/>
        </authorList>
    </citation>
    <scope>NUCLEOTIDE SEQUENCE</scope>
    <source>
        <strain evidence="13">CGMCC 1.7086</strain>
    </source>
</reference>
<comment type="similarity">
    <text evidence="8 9">Belongs to the TonB-dependent receptor family.</text>
</comment>
<evidence type="ECO:0000256" key="3">
    <source>
        <dbReference type="ARBA" id="ARBA00022452"/>
    </source>
</evidence>
<evidence type="ECO:0000256" key="1">
    <source>
        <dbReference type="ARBA" id="ARBA00004571"/>
    </source>
</evidence>
<keyword evidence="2 8" id="KW-0813">Transport</keyword>
<evidence type="ECO:0000259" key="12">
    <source>
        <dbReference type="Pfam" id="PF07715"/>
    </source>
</evidence>
<evidence type="ECO:0000256" key="5">
    <source>
        <dbReference type="ARBA" id="ARBA00023077"/>
    </source>
</evidence>
<dbReference type="SUPFAM" id="SSF49452">
    <property type="entry name" value="Starch-binding domain-like"/>
    <property type="match status" value="1"/>
</dbReference>
<dbReference type="NCBIfam" id="TIGR01782">
    <property type="entry name" value="TonB-Xanth-Caul"/>
    <property type="match status" value="1"/>
</dbReference>
<evidence type="ECO:0000313" key="14">
    <source>
        <dbReference type="Proteomes" id="UP000606935"/>
    </source>
</evidence>
<evidence type="ECO:0000256" key="6">
    <source>
        <dbReference type="ARBA" id="ARBA00023136"/>
    </source>
</evidence>
<evidence type="ECO:0000256" key="9">
    <source>
        <dbReference type="RuleBase" id="RU003357"/>
    </source>
</evidence>
<keyword evidence="5 9" id="KW-0798">TonB box</keyword>
<dbReference type="GO" id="GO:0009279">
    <property type="term" value="C:cell outer membrane"/>
    <property type="evidence" value="ECO:0007669"/>
    <property type="project" value="UniProtKB-SubCell"/>
</dbReference>
<dbReference type="Gene3D" id="2.170.130.10">
    <property type="entry name" value="TonB-dependent receptor, plug domain"/>
    <property type="match status" value="1"/>
</dbReference>
<dbReference type="SUPFAM" id="SSF56935">
    <property type="entry name" value="Porins"/>
    <property type="match status" value="1"/>
</dbReference>
<organism evidence="13 14">
    <name type="scientific">Bowmanella pacifica</name>
    <dbReference type="NCBI Taxonomy" id="502051"/>
    <lineage>
        <taxon>Bacteria</taxon>
        <taxon>Pseudomonadati</taxon>
        <taxon>Pseudomonadota</taxon>
        <taxon>Gammaproteobacteria</taxon>
        <taxon>Alteromonadales</taxon>
        <taxon>Alteromonadaceae</taxon>
        <taxon>Bowmanella</taxon>
    </lineage>
</organism>
<dbReference type="InterPro" id="IPR000531">
    <property type="entry name" value="Beta-barrel_TonB"/>
</dbReference>
<keyword evidence="13" id="KW-0675">Receptor</keyword>
<dbReference type="InterPro" id="IPR039426">
    <property type="entry name" value="TonB-dep_rcpt-like"/>
</dbReference>
<dbReference type="GO" id="GO:0030246">
    <property type="term" value="F:carbohydrate binding"/>
    <property type="evidence" value="ECO:0007669"/>
    <property type="project" value="InterPro"/>
</dbReference>
<dbReference type="InterPro" id="IPR012910">
    <property type="entry name" value="Plug_dom"/>
</dbReference>
<keyword evidence="14" id="KW-1185">Reference proteome</keyword>
<dbReference type="CDD" id="cd01347">
    <property type="entry name" value="ligand_gated_channel"/>
    <property type="match status" value="1"/>
</dbReference>
<feature type="domain" description="TonB-dependent receptor plug" evidence="12">
    <location>
        <begin position="136"/>
        <end position="233"/>
    </location>
</feature>
<evidence type="ECO:0000259" key="11">
    <source>
        <dbReference type="Pfam" id="PF00593"/>
    </source>
</evidence>
<dbReference type="InterPro" id="IPR036942">
    <property type="entry name" value="Beta-barrel_TonB_sf"/>
</dbReference>
<evidence type="ECO:0000256" key="2">
    <source>
        <dbReference type="ARBA" id="ARBA00022448"/>
    </source>
</evidence>
<dbReference type="EMBL" id="BMLS01000010">
    <property type="protein sequence ID" value="GGO75228.1"/>
    <property type="molecule type" value="Genomic_DNA"/>
</dbReference>
<keyword evidence="3 8" id="KW-1134">Transmembrane beta strand</keyword>
<keyword evidence="7 8" id="KW-0998">Cell outer membrane</keyword>